<dbReference type="Pfam" id="PF14703">
    <property type="entry name" value="PHM7_cyt"/>
    <property type="match status" value="1"/>
</dbReference>
<dbReference type="Pfam" id="PF13967">
    <property type="entry name" value="RSN1_TM"/>
    <property type="match status" value="1"/>
</dbReference>
<dbReference type="GO" id="GO:0005685">
    <property type="term" value="C:U1 snRNP"/>
    <property type="evidence" value="ECO:0007669"/>
    <property type="project" value="UniProtKB-ARBA"/>
</dbReference>
<evidence type="ECO:0000256" key="7">
    <source>
        <dbReference type="ARBA" id="ARBA00022664"/>
    </source>
</evidence>
<dbReference type="EMBL" id="JACAZE010000032">
    <property type="protein sequence ID" value="KAF7288679.1"/>
    <property type="molecule type" value="Genomic_DNA"/>
</dbReference>
<dbReference type="GO" id="GO:0005681">
    <property type="term" value="C:spliceosomal complex"/>
    <property type="evidence" value="ECO:0007669"/>
    <property type="project" value="InterPro"/>
</dbReference>
<dbReference type="PANTHER" id="PTHR13018">
    <property type="entry name" value="PROBABLE MEMBRANE PROTEIN DUF221-RELATED"/>
    <property type="match status" value="1"/>
</dbReference>
<dbReference type="CDD" id="cd14654">
    <property type="entry name" value="ZIP_Gal4"/>
    <property type="match status" value="1"/>
</dbReference>
<feature type="domain" description="Sm" evidence="16">
    <location>
        <begin position="1028"/>
        <end position="1100"/>
    </location>
</feature>
<feature type="region of interest" description="Disordered" evidence="14">
    <location>
        <begin position="1156"/>
        <end position="1195"/>
    </location>
</feature>
<dbReference type="InterPro" id="IPR047575">
    <property type="entry name" value="Sm"/>
</dbReference>
<dbReference type="SUPFAM" id="SSF50182">
    <property type="entry name" value="Sm-like ribonucleoproteins"/>
    <property type="match status" value="1"/>
</dbReference>
<gene>
    <name evidence="17" type="ORF">HMN09_01373900</name>
</gene>
<dbReference type="InterPro" id="IPR034099">
    <property type="entry name" value="SmD3"/>
</dbReference>
<dbReference type="GO" id="GO:0005227">
    <property type="term" value="F:calcium-activated cation channel activity"/>
    <property type="evidence" value="ECO:0007669"/>
    <property type="project" value="InterPro"/>
</dbReference>
<evidence type="ECO:0000256" key="6">
    <source>
        <dbReference type="ARBA" id="ARBA00022448"/>
    </source>
</evidence>
<evidence type="ECO:0000256" key="3">
    <source>
        <dbReference type="ARBA" id="ARBA00004514"/>
    </source>
</evidence>
<feature type="compositionally biased region" description="Polar residues" evidence="14">
    <location>
        <begin position="891"/>
        <end position="906"/>
    </location>
</feature>
<dbReference type="GO" id="GO:0000387">
    <property type="term" value="P:spliceosomal snRNP assembly"/>
    <property type="evidence" value="ECO:0007669"/>
    <property type="project" value="InterPro"/>
</dbReference>
<dbReference type="CDD" id="cd01721">
    <property type="entry name" value="Sm_D3"/>
    <property type="match status" value="1"/>
</dbReference>
<dbReference type="InterPro" id="IPR010920">
    <property type="entry name" value="LSM_dom_sf"/>
</dbReference>
<dbReference type="SMART" id="SM00906">
    <property type="entry name" value="Fungal_trans"/>
    <property type="match status" value="1"/>
</dbReference>
<keyword evidence="11" id="KW-0508">mRNA splicing</keyword>
<feature type="transmembrane region" description="Helical" evidence="15">
    <location>
        <begin position="456"/>
        <end position="478"/>
    </location>
</feature>
<evidence type="ECO:0000256" key="8">
    <source>
        <dbReference type="ARBA" id="ARBA00022692"/>
    </source>
</evidence>
<feature type="transmembrane region" description="Helical" evidence="15">
    <location>
        <begin position="413"/>
        <end position="436"/>
    </location>
</feature>
<dbReference type="OrthoDB" id="2150324at2759"/>
<feature type="compositionally biased region" description="Polar residues" evidence="14">
    <location>
        <begin position="984"/>
        <end position="1008"/>
    </location>
</feature>
<feature type="compositionally biased region" description="Low complexity" evidence="14">
    <location>
        <begin position="321"/>
        <end position="336"/>
    </location>
</feature>
<evidence type="ECO:0000313" key="17">
    <source>
        <dbReference type="EMBL" id="KAF7288679.1"/>
    </source>
</evidence>
<comment type="similarity">
    <text evidence="4">Belongs to the CSC1 (TC 1.A.17) family.</text>
</comment>
<feature type="region of interest" description="Disordered" evidence="14">
    <location>
        <begin position="1798"/>
        <end position="1833"/>
    </location>
</feature>
<evidence type="ECO:0000256" key="10">
    <source>
        <dbReference type="ARBA" id="ARBA00023136"/>
    </source>
</evidence>
<evidence type="ECO:0000256" key="5">
    <source>
        <dbReference type="ARBA" id="ARBA00008146"/>
    </source>
</evidence>
<evidence type="ECO:0000256" key="9">
    <source>
        <dbReference type="ARBA" id="ARBA00022989"/>
    </source>
</evidence>
<dbReference type="CDD" id="cd12148">
    <property type="entry name" value="fungal_TF_MHR"/>
    <property type="match status" value="1"/>
</dbReference>
<feature type="transmembrane region" description="Helical" evidence="15">
    <location>
        <begin position="369"/>
        <end position="393"/>
    </location>
</feature>
<feature type="transmembrane region" description="Helical" evidence="15">
    <location>
        <begin position="627"/>
        <end position="649"/>
    </location>
</feature>
<proteinExistence type="inferred from homology"/>
<dbReference type="InterPro" id="IPR045122">
    <property type="entry name" value="Csc1-like"/>
</dbReference>
<feature type="region of interest" description="Disordered" evidence="14">
    <location>
        <begin position="312"/>
        <end position="341"/>
    </location>
</feature>
<feature type="compositionally biased region" description="Polar residues" evidence="14">
    <location>
        <begin position="1809"/>
        <end position="1822"/>
    </location>
</feature>
<accession>A0A8H6RWM7</accession>
<keyword evidence="18" id="KW-1185">Reference proteome</keyword>
<dbReference type="PANTHER" id="PTHR13018:SF149">
    <property type="entry name" value="DOMAIN PROTEIN, PUTATIVE (AFU_ORTHOLOGUE AFUA_3G11660)-RELATED"/>
    <property type="match status" value="1"/>
</dbReference>
<dbReference type="PROSITE" id="PS52002">
    <property type="entry name" value="SM"/>
    <property type="match status" value="1"/>
</dbReference>
<dbReference type="GO" id="GO:0008270">
    <property type="term" value="F:zinc ion binding"/>
    <property type="evidence" value="ECO:0007669"/>
    <property type="project" value="InterPro"/>
</dbReference>
<keyword evidence="9 15" id="KW-1133">Transmembrane helix</keyword>
<dbReference type="Pfam" id="PF01423">
    <property type="entry name" value="LSM"/>
    <property type="match status" value="1"/>
</dbReference>
<feature type="transmembrane region" description="Helical" evidence="15">
    <location>
        <begin position="590"/>
        <end position="615"/>
    </location>
</feature>
<evidence type="ECO:0000256" key="11">
    <source>
        <dbReference type="ARBA" id="ARBA00023187"/>
    </source>
</evidence>
<dbReference type="FunFam" id="2.30.30.100:FF:000002">
    <property type="entry name" value="Small nuclear ribonucleoprotein Sm D3"/>
    <property type="match status" value="1"/>
</dbReference>
<name>A0A8H6RWM7_MYCCL</name>
<dbReference type="Pfam" id="PF02714">
    <property type="entry name" value="RSN1_7TM"/>
    <property type="match status" value="1"/>
</dbReference>
<feature type="transmembrane region" description="Helical" evidence="15">
    <location>
        <begin position="152"/>
        <end position="173"/>
    </location>
</feature>
<dbReference type="InterPro" id="IPR032880">
    <property type="entry name" value="CSC1/OSCA1-like_N"/>
</dbReference>
<sequence>MAALNDTNLLIAENTQALQPDAVFSQMALMGAISAGTILTFNILRPKNKVIYEPKVKYHVGDKRPPRIDDSILGWLPPLLHTKEPELVDKVGLDAATFLRFGRMMRWLFTAIAGVSCGILIPINVVYNLRNVKSSARDILSMLTIRDVGGNLLFAHVAVSYIITFMIMAFVYMNWVQMVSLRRAWYRSPEYLSAFFARTLAVRHVPKSYQSDEGLKQIFDTVRVPYPTTSVHIGRKVGKLPELIEYHNQTVRELETYLVRYLKGGVLGKKRPTIRIGATCGCGGQKKDAIDFYTPQLKTTVNISTSTSRRTMDSRAWPQCPTRTSSPRSSATSIPRGTDIDLAPNPKDIIWENMSKSDAEIASKRMFGFLWIALVCFLNTAPLFIISILANLASLTSFVPFLKLWSKHSSRTFNLVSGILPSAVSGIFGFFLPIIIRRLSKYMGALTNSRLDRAVVARYFTFMVISQLIVFTLLGVIWQSVEQIVLEVGKDSFSEIIAHLHTLPATINRTYINQSSYWLTFFPLRGFLVLFDLAQIINVVWIYIKTRIFGRTPRDIREWTQPPEFQFAIYYTNLLFMASVGLIFAPLAPIVALSAAVVFWMSSIVQKYQLMFVYVSKVETGGRLWNVVVNRLLFIPILMQLLMALTIGLQYGWTTFTWVSTLPPILIIAIFKFYLSKTFDNAFRYYIPTPDELAAAKIHSERADAKANKLEKRFGHPALHADLFTPMLHSNQIGLLGQVYKGKIARDEAKLQEYGGAKMEAQVVEGIKIAAIEQRDLEFDPNLYRRNWSDADNWDTQSISSTTVFGEGSIKGSYYGDSVPRLAGYDQYLASGPGSPGGIEMARMDSINEPLLSARGGYFNNASQASIAPSLYGEPMVAGGSREAPLHRPQGSMSYSSESGFNQYPPNASYHGQDPSQYSQRSISPGPQRMMTPNPRSMSPGPQRMMTPNPQMQMQPQQMQQRSMSPGPQRMMTPNPQMQMQQMRSTSPGPQRMMTPNPNQPRSYSPGPNNMAGRGAYQAAMANAGLGVPVKLLHESLGHIITVELKTGAMYRGKLAEAEDNLNISLKDITVTGRDGRVSQLDQVYIRGSMVRFFIVPDMLQNAPMPVQTCGSECDERTWYWHGAWTGDHYARKRYVTALEDRLEQLENLLHQMRPDADFSSELGPPVIRGSWKEDGSRASASARRRQQSPPHTSLRFSSHLALNSHWRHDSDSDDSDEFDSSDSENMVEFIRGDLRKLTATHDLESNGNEPLDEITSRFHGKSSLVGLIDLTKRYKELSIENDDVPQSFQDHYTRKRRPEFWAPLPWESQWAGLSGGDEQEFLASVIKEFPPESLAADLIQIYFTNTNSQLPLLHRPTFERQYREKLHHRHRWFACLCMSLFAVASRWCNDPSVLPRNCKRMSTGAFDWTLAGSHYYSVAMQIHQRRRSPLYPACLEEVQTFSLLGCYLRGTASPSAAWICVSIGLRKAQDVGAHRKKVYSDQPNVEEELWKRAVWCLIAYDRFGGATLGRPSALEEEEFDLDPCLEVDDEYWEADPPFQQPATVPCRVTYFNSWLRLSQIVTFTVKTIFSIHNPRALLGRIAKVRTDEVIAQLTMAMQDWLHSVPDYLRWSPHIQNEEFANQSASLTTTYYLAEMLIYRAFIPPIHVPGAKTSPPPMQHLSSTIPALTYCINAARACARIVEVQCARSSGWRNVPTMIAVAQLATAILTLGVWDAKTQHSQPQSFEDVKPLPAHDVGVLMGDIGVFLGTLEAVQWRWETARDMVPALKAALPKEEPQTTQASSEPLPATMLHTFTNDQGAWTMPPQPRSSYGTPSWDSAPTYTDYHPRSYQS</sequence>
<dbReference type="InterPro" id="IPR001163">
    <property type="entry name" value="Sm_dom_euk/arc"/>
</dbReference>
<comment type="similarity">
    <text evidence="5">Belongs to the snRNP core protein family.</text>
</comment>
<evidence type="ECO:0000256" key="1">
    <source>
        <dbReference type="ARBA" id="ARBA00004123"/>
    </source>
</evidence>
<keyword evidence="10 15" id="KW-0472">Membrane</keyword>
<feature type="transmembrane region" description="Helical" evidence="15">
    <location>
        <begin position="655"/>
        <end position="675"/>
    </location>
</feature>
<organism evidence="17 18">
    <name type="scientific">Mycena chlorophos</name>
    <name type="common">Agaric fungus</name>
    <name type="synonym">Agaricus chlorophos</name>
    <dbReference type="NCBI Taxonomy" id="658473"/>
    <lineage>
        <taxon>Eukaryota</taxon>
        <taxon>Fungi</taxon>
        <taxon>Dikarya</taxon>
        <taxon>Basidiomycota</taxon>
        <taxon>Agaricomycotina</taxon>
        <taxon>Agaricomycetes</taxon>
        <taxon>Agaricomycetidae</taxon>
        <taxon>Agaricales</taxon>
        <taxon>Marasmiineae</taxon>
        <taxon>Mycenaceae</taxon>
        <taxon>Mycena</taxon>
    </lineage>
</organism>
<keyword evidence="6" id="KW-0813">Transport</keyword>
<comment type="caution">
    <text evidence="17">The sequence shown here is derived from an EMBL/GenBank/DDBJ whole genome shotgun (WGS) entry which is preliminary data.</text>
</comment>
<dbReference type="InterPro" id="IPR027815">
    <property type="entry name" value="CSC1/OSCA1-like_cyt"/>
</dbReference>
<dbReference type="InterPro" id="IPR003864">
    <property type="entry name" value="CSC1/OSCA1-like_7TM"/>
</dbReference>
<dbReference type="InterPro" id="IPR007219">
    <property type="entry name" value="XnlR_reg_dom"/>
</dbReference>
<comment type="subcellular location">
    <subcellularLocation>
        <location evidence="3">Cytoplasm</location>
        <location evidence="3">Cytosol</location>
    </subcellularLocation>
    <subcellularLocation>
        <location evidence="2">Membrane</location>
        <topology evidence="2">Multi-pass membrane protein</topology>
    </subcellularLocation>
    <subcellularLocation>
        <location evidence="1">Nucleus</location>
    </subcellularLocation>
</comment>
<dbReference type="GO" id="GO:0003723">
    <property type="term" value="F:RNA binding"/>
    <property type="evidence" value="ECO:0007669"/>
    <property type="project" value="InterPro"/>
</dbReference>
<evidence type="ECO:0000256" key="14">
    <source>
        <dbReference type="SAM" id="MobiDB-lite"/>
    </source>
</evidence>
<feature type="transmembrane region" description="Helical" evidence="15">
    <location>
        <begin position="107"/>
        <end position="127"/>
    </location>
</feature>
<keyword evidence="13" id="KW-0687">Ribonucleoprotein</keyword>
<feature type="compositionally biased region" description="Low complexity" evidence="14">
    <location>
        <begin position="942"/>
        <end position="983"/>
    </location>
</feature>
<dbReference type="SMART" id="SM00651">
    <property type="entry name" value="Sm"/>
    <property type="match status" value="1"/>
</dbReference>
<protein>
    <submittedName>
        <fullName evidence="17">DUF221-domain-containing protein</fullName>
    </submittedName>
</protein>
<dbReference type="Proteomes" id="UP000613580">
    <property type="component" value="Unassembled WGS sequence"/>
</dbReference>
<evidence type="ECO:0000256" key="15">
    <source>
        <dbReference type="SAM" id="Phobius"/>
    </source>
</evidence>
<dbReference type="GO" id="GO:0005829">
    <property type="term" value="C:cytosol"/>
    <property type="evidence" value="ECO:0007669"/>
    <property type="project" value="UniProtKB-SubCell"/>
</dbReference>
<dbReference type="GO" id="GO:0006351">
    <property type="term" value="P:DNA-templated transcription"/>
    <property type="evidence" value="ECO:0007669"/>
    <property type="project" value="InterPro"/>
</dbReference>
<feature type="compositionally biased region" description="Polar residues" evidence="14">
    <location>
        <begin position="914"/>
        <end position="925"/>
    </location>
</feature>
<evidence type="ECO:0000256" key="12">
    <source>
        <dbReference type="ARBA" id="ARBA00023242"/>
    </source>
</evidence>
<dbReference type="Gene3D" id="2.30.30.100">
    <property type="match status" value="1"/>
</dbReference>
<dbReference type="GO" id="GO:0003677">
    <property type="term" value="F:DNA binding"/>
    <property type="evidence" value="ECO:0007669"/>
    <property type="project" value="InterPro"/>
</dbReference>
<feature type="transmembrane region" description="Helical" evidence="15">
    <location>
        <begin position="524"/>
        <end position="544"/>
    </location>
</feature>
<feature type="region of interest" description="Disordered" evidence="14">
    <location>
        <begin position="879"/>
        <end position="1012"/>
    </location>
</feature>
<evidence type="ECO:0000259" key="16">
    <source>
        <dbReference type="PROSITE" id="PS52002"/>
    </source>
</evidence>
<evidence type="ECO:0000256" key="4">
    <source>
        <dbReference type="ARBA" id="ARBA00007779"/>
    </source>
</evidence>
<dbReference type="InterPro" id="IPR005600">
    <property type="entry name" value="Gal4_dimer_dom"/>
</dbReference>
<dbReference type="GO" id="GO:0005886">
    <property type="term" value="C:plasma membrane"/>
    <property type="evidence" value="ECO:0007669"/>
    <property type="project" value="TreeGrafter"/>
</dbReference>
<keyword evidence="8 15" id="KW-0812">Transmembrane</keyword>
<dbReference type="Pfam" id="PF04082">
    <property type="entry name" value="Fungal_trans"/>
    <property type="match status" value="1"/>
</dbReference>
<evidence type="ECO:0000256" key="13">
    <source>
        <dbReference type="ARBA" id="ARBA00023274"/>
    </source>
</evidence>
<feature type="transmembrane region" description="Helical" evidence="15">
    <location>
        <begin position="23"/>
        <end position="44"/>
    </location>
</feature>
<reference evidence="17" key="1">
    <citation type="submission" date="2020-05" db="EMBL/GenBank/DDBJ databases">
        <title>Mycena genomes resolve the evolution of fungal bioluminescence.</title>
        <authorList>
            <person name="Tsai I.J."/>
        </authorList>
    </citation>
    <scope>NUCLEOTIDE SEQUENCE</scope>
    <source>
        <strain evidence="17">110903Hualien_Pintung</strain>
    </source>
</reference>
<evidence type="ECO:0000256" key="2">
    <source>
        <dbReference type="ARBA" id="ARBA00004141"/>
    </source>
</evidence>
<evidence type="ECO:0000313" key="18">
    <source>
        <dbReference type="Proteomes" id="UP000613580"/>
    </source>
</evidence>
<keyword evidence="12" id="KW-0539">Nucleus</keyword>
<keyword evidence="7" id="KW-0507">mRNA processing</keyword>